<dbReference type="PROSITE" id="PS50005">
    <property type="entry name" value="TPR"/>
    <property type="match status" value="2"/>
</dbReference>
<evidence type="ECO:0000256" key="1">
    <source>
        <dbReference type="ARBA" id="ARBA00022737"/>
    </source>
</evidence>
<feature type="repeat" description="TPR" evidence="3">
    <location>
        <begin position="175"/>
        <end position="208"/>
    </location>
</feature>
<evidence type="ECO:0000256" key="3">
    <source>
        <dbReference type="PROSITE-ProRule" id="PRU00339"/>
    </source>
</evidence>
<dbReference type="Proteomes" id="UP000248584">
    <property type="component" value="Unassembled WGS sequence"/>
</dbReference>
<protein>
    <submittedName>
        <fullName evidence="4">Tetratricopeptide repeat protein</fullName>
    </submittedName>
</protein>
<dbReference type="Pfam" id="PF07719">
    <property type="entry name" value="TPR_2"/>
    <property type="match status" value="1"/>
</dbReference>
<keyword evidence="2 3" id="KW-0802">TPR repeat</keyword>
<dbReference type="PANTHER" id="PTHR44943">
    <property type="entry name" value="CELLULOSE SYNTHASE OPERON PROTEIN C"/>
    <property type="match status" value="1"/>
</dbReference>
<dbReference type="InterPro" id="IPR011990">
    <property type="entry name" value="TPR-like_helical_dom_sf"/>
</dbReference>
<name>A0ABX5Q2P2_9FLAO</name>
<evidence type="ECO:0000313" key="4">
    <source>
        <dbReference type="EMBL" id="PZX44320.1"/>
    </source>
</evidence>
<dbReference type="SMART" id="SM00028">
    <property type="entry name" value="TPR"/>
    <property type="match status" value="3"/>
</dbReference>
<dbReference type="PROSITE" id="PS50293">
    <property type="entry name" value="TPR_REGION"/>
    <property type="match status" value="1"/>
</dbReference>
<keyword evidence="5" id="KW-1185">Reference proteome</keyword>
<dbReference type="InterPro" id="IPR013105">
    <property type="entry name" value="TPR_2"/>
</dbReference>
<keyword evidence="1" id="KW-0677">Repeat</keyword>
<dbReference type="InterPro" id="IPR019734">
    <property type="entry name" value="TPR_rpt"/>
</dbReference>
<dbReference type="InterPro" id="IPR051685">
    <property type="entry name" value="Ycf3/AcsC/BcsC/TPR_MFPF"/>
</dbReference>
<sequence>MKNLIIISLALFSSLAYSQKEVKDKYYQEACECIGEIDNRFEEEEKFEEVKSCIQSALMSKQIQEKLFDMMEKTKDTLNKIGDINKVDSLVIKEDKNIVINTNEGYQELERKLLDNCKSLKNLFNNAKESSEKSVSDNRKALELYDKGLGYYREENFDKALEFFKKATKEDKEFAFAWDMVGITQRRQGDYKDAVKSYKKSLKIDPRGKMPLQNLPIAYRLLEKFDKAANVYKDLIKFYPEDPEGYFGLGQCGIFLEDDDMAIDNMMIAFTKYNEMNSPYKQDAEITLVSLYKEAKEKGKLDNFLKFAKKHKINFGQEEESKE</sequence>
<feature type="repeat" description="TPR" evidence="3">
    <location>
        <begin position="141"/>
        <end position="174"/>
    </location>
</feature>
<gene>
    <name evidence="4" type="ORF">LX97_01331</name>
</gene>
<accession>A0ABX5Q2P2</accession>
<dbReference type="PANTHER" id="PTHR44943:SF8">
    <property type="entry name" value="TPR REPEAT-CONTAINING PROTEIN MJ0263"/>
    <property type="match status" value="1"/>
</dbReference>
<evidence type="ECO:0000256" key="2">
    <source>
        <dbReference type="ARBA" id="ARBA00022803"/>
    </source>
</evidence>
<proteinExistence type="predicted"/>
<dbReference type="RefSeq" id="WP_015362168.1">
    <property type="nucleotide sequence ID" value="NZ_QKZR01000001.1"/>
</dbReference>
<dbReference type="Gene3D" id="1.25.40.10">
    <property type="entry name" value="Tetratricopeptide repeat domain"/>
    <property type="match status" value="1"/>
</dbReference>
<organism evidence="4 5">
    <name type="scientific">Nonlabens dokdonensis</name>
    <dbReference type="NCBI Taxonomy" id="328515"/>
    <lineage>
        <taxon>Bacteria</taxon>
        <taxon>Pseudomonadati</taxon>
        <taxon>Bacteroidota</taxon>
        <taxon>Flavobacteriia</taxon>
        <taxon>Flavobacteriales</taxon>
        <taxon>Flavobacteriaceae</taxon>
        <taxon>Nonlabens</taxon>
    </lineage>
</organism>
<reference evidence="4 5" key="1">
    <citation type="submission" date="2018-06" db="EMBL/GenBank/DDBJ databases">
        <title>Genomic Encyclopedia of Archaeal and Bacterial Type Strains, Phase II (KMG-II): from individual species to whole genera.</title>
        <authorList>
            <person name="Goeker M."/>
        </authorList>
    </citation>
    <scope>NUCLEOTIDE SEQUENCE [LARGE SCALE GENOMIC DNA]</scope>
    <source>
        <strain evidence="4 5">DSM 17205</strain>
    </source>
</reference>
<comment type="caution">
    <text evidence="4">The sequence shown here is derived from an EMBL/GenBank/DDBJ whole genome shotgun (WGS) entry which is preliminary data.</text>
</comment>
<dbReference type="EMBL" id="QKZR01000001">
    <property type="protein sequence ID" value="PZX44320.1"/>
    <property type="molecule type" value="Genomic_DNA"/>
</dbReference>
<dbReference type="SUPFAM" id="SSF48452">
    <property type="entry name" value="TPR-like"/>
    <property type="match status" value="1"/>
</dbReference>
<evidence type="ECO:0000313" key="5">
    <source>
        <dbReference type="Proteomes" id="UP000248584"/>
    </source>
</evidence>